<evidence type="ECO:0000256" key="4">
    <source>
        <dbReference type="ARBA" id="ARBA00022989"/>
    </source>
</evidence>
<name>A6UVJ7_META3</name>
<dbReference type="OrthoDB" id="19089at2157"/>
<protein>
    <submittedName>
        <fullName evidence="9">NADH dehydrogenase (Quinone)</fullName>
        <ecNumber evidence="9">1.6.99.5</ecNumber>
    </submittedName>
</protein>
<evidence type="ECO:0000256" key="2">
    <source>
        <dbReference type="ARBA" id="ARBA00022475"/>
    </source>
</evidence>
<feature type="transmembrane region" description="Helical" evidence="7">
    <location>
        <begin position="361"/>
        <end position="388"/>
    </location>
</feature>
<feature type="transmembrane region" description="Helical" evidence="7">
    <location>
        <begin position="93"/>
        <end position="111"/>
    </location>
</feature>
<dbReference type="InterPro" id="IPR001750">
    <property type="entry name" value="ND/Mrp_TM"/>
</dbReference>
<organism evidence="9 10">
    <name type="scientific">Methanococcus aeolicus (strain ATCC BAA-1280 / DSM 17508 / OCM 812 / Nankai-3)</name>
    <dbReference type="NCBI Taxonomy" id="419665"/>
    <lineage>
        <taxon>Archaea</taxon>
        <taxon>Methanobacteriati</taxon>
        <taxon>Methanobacteriota</taxon>
        <taxon>Methanomada group</taxon>
        <taxon>Methanococci</taxon>
        <taxon>Methanococcales</taxon>
        <taxon>Methanococcaceae</taxon>
        <taxon>Methanococcus</taxon>
    </lineage>
</organism>
<keyword evidence="3 7" id="KW-0812">Transmembrane</keyword>
<keyword evidence="2" id="KW-1003">Cell membrane</keyword>
<feature type="transmembrane region" description="Helical" evidence="7">
    <location>
        <begin position="148"/>
        <end position="167"/>
    </location>
</feature>
<evidence type="ECO:0000256" key="6">
    <source>
        <dbReference type="ARBA" id="ARBA00023136"/>
    </source>
</evidence>
<dbReference type="PRINTS" id="PR01437">
    <property type="entry name" value="NUOXDRDTASE4"/>
</dbReference>
<dbReference type="GeneID" id="5326277"/>
<feature type="transmembrane region" description="Helical" evidence="7">
    <location>
        <begin position="56"/>
        <end position="81"/>
    </location>
</feature>
<keyword evidence="10" id="KW-1185">Reference proteome</keyword>
<dbReference type="KEGG" id="mae:Maeo_0940"/>
<dbReference type="GO" id="GO:0005886">
    <property type="term" value="C:plasma membrane"/>
    <property type="evidence" value="ECO:0007669"/>
    <property type="project" value="UniProtKB-SubCell"/>
</dbReference>
<reference evidence="9" key="1">
    <citation type="submission" date="2007-06" db="EMBL/GenBank/DDBJ databases">
        <title>Complete sequence of Methanococcus aeolicus Nankai-3.</title>
        <authorList>
            <consortium name="US DOE Joint Genome Institute"/>
            <person name="Copeland A."/>
            <person name="Lucas S."/>
            <person name="Lapidus A."/>
            <person name="Barry K."/>
            <person name="Glavina del Rio T."/>
            <person name="Dalin E."/>
            <person name="Tice H."/>
            <person name="Pitluck S."/>
            <person name="Chain P."/>
            <person name="Malfatti S."/>
            <person name="Shin M."/>
            <person name="Vergez L."/>
            <person name="Schmutz J."/>
            <person name="Larimer F."/>
            <person name="Land M."/>
            <person name="Hauser L."/>
            <person name="Kyrpides N."/>
            <person name="Lykidis A."/>
            <person name="Sieprawska-Lupa M."/>
            <person name="Whitman W.B."/>
            <person name="Richardson P."/>
        </authorList>
    </citation>
    <scope>NUCLEOTIDE SEQUENCE [LARGE SCALE GENOMIC DNA]</scope>
    <source>
        <strain evidence="9">Nankai-3</strain>
    </source>
</reference>
<feature type="transmembrane region" description="Helical" evidence="7">
    <location>
        <begin position="291"/>
        <end position="315"/>
    </location>
</feature>
<dbReference type="EC" id="1.6.99.5" evidence="9"/>
<evidence type="ECO:0000256" key="5">
    <source>
        <dbReference type="ARBA" id="ARBA00023002"/>
    </source>
</evidence>
<dbReference type="HOGENOM" id="CLU_007100_10_1_2"/>
<dbReference type="AlphaFoldDB" id="A6UVJ7"/>
<evidence type="ECO:0000259" key="8">
    <source>
        <dbReference type="Pfam" id="PF00361"/>
    </source>
</evidence>
<evidence type="ECO:0000256" key="7">
    <source>
        <dbReference type="SAM" id="Phobius"/>
    </source>
</evidence>
<feature type="transmembrane region" description="Helical" evidence="7">
    <location>
        <begin position="26"/>
        <end position="44"/>
    </location>
</feature>
<evidence type="ECO:0000313" key="10">
    <source>
        <dbReference type="Proteomes" id="UP000001106"/>
    </source>
</evidence>
<keyword evidence="4 7" id="KW-1133">Transmembrane helix</keyword>
<dbReference type="PANTHER" id="PTHR42682:SF5">
    <property type="entry name" value="HYDROGENASE-4 COMPONENT F"/>
    <property type="match status" value="1"/>
</dbReference>
<dbReference type="PANTHER" id="PTHR42682">
    <property type="entry name" value="HYDROGENASE-4 COMPONENT F"/>
    <property type="match status" value="1"/>
</dbReference>
<comment type="subcellular location">
    <subcellularLocation>
        <location evidence="1">Cell membrane</location>
        <topology evidence="1">Multi-pass membrane protein</topology>
    </subcellularLocation>
</comment>
<feature type="transmembrane region" description="Helical" evidence="7">
    <location>
        <begin position="439"/>
        <end position="461"/>
    </location>
</feature>
<evidence type="ECO:0000256" key="3">
    <source>
        <dbReference type="ARBA" id="ARBA00022692"/>
    </source>
</evidence>
<keyword evidence="6 7" id="KW-0472">Membrane</keyword>
<dbReference type="eggNOG" id="arCOG01537">
    <property type="taxonomic scope" value="Archaea"/>
</dbReference>
<accession>A6UVJ7</accession>
<dbReference type="STRING" id="419665.Maeo_0940"/>
<dbReference type="InterPro" id="IPR003918">
    <property type="entry name" value="NADH_UbQ_OxRdtase"/>
</dbReference>
<dbReference type="Pfam" id="PF00361">
    <property type="entry name" value="Proton_antipo_M"/>
    <property type="match status" value="1"/>
</dbReference>
<feature type="transmembrane region" description="Helical" evidence="7">
    <location>
        <begin position="179"/>
        <end position="207"/>
    </location>
</feature>
<dbReference type="GO" id="GO:0008137">
    <property type="term" value="F:NADH dehydrogenase (ubiquinone) activity"/>
    <property type="evidence" value="ECO:0007669"/>
    <property type="project" value="InterPro"/>
</dbReference>
<proteinExistence type="predicted"/>
<dbReference type="InterPro" id="IPR052175">
    <property type="entry name" value="ComplexI-like_HydComp"/>
</dbReference>
<evidence type="ECO:0000256" key="1">
    <source>
        <dbReference type="ARBA" id="ARBA00004651"/>
    </source>
</evidence>
<dbReference type="EMBL" id="CP000743">
    <property type="protein sequence ID" value="ABR56519.1"/>
    <property type="molecule type" value="Genomic_DNA"/>
</dbReference>
<evidence type="ECO:0000313" key="9">
    <source>
        <dbReference type="EMBL" id="ABR56519.1"/>
    </source>
</evidence>
<feature type="domain" description="NADH:quinone oxidoreductase/Mrp antiporter transmembrane" evidence="8">
    <location>
        <begin position="112"/>
        <end position="404"/>
    </location>
</feature>
<gene>
    <name evidence="9" type="ordered locus">Maeo_0940</name>
</gene>
<feature type="transmembrane region" description="Helical" evidence="7">
    <location>
        <begin position="266"/>
        <end position="284"/>
    </location>
</feature>
<feature type="transmembrane region" description="Helical" evidence="7">
    <location>
        <begin position="116"/>
        <end position="136"/>
    </location>
</feature>
<dbReference type="Proteomes" id="UP000001106">
    <property type="component" value="Chromosome"/>
</dbReference>
<dbReference type="RefSeq" id="WP_011973651.1">
    <property type="nucleotide sequence ID" value="NC_009635.1"/>
</dbReference>
<feature type="transmembrane region" description="Helical" evidence="7">
    <location>
        <begin position="394"/>
        <end position="413"/>
    </location>
</feature>
<dbReference type="GO" id="GO:0042773">
    <property type="term" value="P:ATP synthesis coupled electron transport"/>
    <property type="evidence" value="ECO:0007669"/>
    <property type="project" value="InterPro"/>
</dbReference>
<dbReference type="GO" id="GO:0016491">
    <property type="term" value="F:oxidoreductase activity"/>
    <property type="evidence" value="ECO:0007669"/>
    <property type="project" value="UniProtKB-KW"/>
</dbReference>
<sequence>MDELVVIIPALAGVIAYFIKGKLTRYIPFIAAIIQVIITAYIFIEPSQVILLKNYIFITPLGKIVLGIISLLFLMVSYYSIDYFKNSNYESEHIYSSMLLFFVSAMSLTAISDHIILTWIAIEATTISSAPLIFLHKTRDSVMATWKYIITCSVGISLALLGSFIILQSFTQPIQVSGLLFSNLMAYTGTINPLWFLVGFVFILIGYGTKVGLAPMHIWLSDAHGEAPSPASALLSGALLNCAFLPIYKINVLAGYLNLGEITGKMMIALGLFSVFVAAAFMPAQKDYKRLLAYSSIENMGIIVLGAGIGGIALLGSIFHMINHSLIKCALFLATGNMLLQYGTKDISKVKNFFKLLPKTAFAFTLGAIGISGFPPFGLFLSELLIIFGAFTGHYYAVGFLFIIALILVIVGFSKKIIQICYSESEECNIKPMKESFGLYAPSLIMLFISLIITAIMFSSYQDYILNFIQ</sequence>
<keyword evidence="5 9" id="KW-0560">Oxidoreductase</keyword>